<dbReference type="AlphaFoldDB" id="A0A814N838"/>
<dbReference type="Proteomes" id="UP000681722">
    <property type="component" value="Unassembled WGS sequence"/>
</dbReference>
<dbReference type="Pfam" id="PF12796">
    <property type="entry name" value="Ank_2"/>
    <property type="match status" value="1"/>
</dbReference>
<accession>A0A814N838</accession>
<dbReference type="EMBL" id="CAJOBC010005166">
    <property type="protein sequence ID" value="CAF3854129.1"/>
    <property type="molecule type" value="Genomic_DNA"/>
</dbReference>
<keyword evidence="6" id="KW-1185">Reference proteome</keyword>
<dbReference type="PANTHER" id="PTHR24126:SF14">
    <property type="entry name" value="ANK_REP_REGION DOMAIN-CONTAINING PROTEIN"/>
    <property type="match status" value="1"/>
</dbReference>
<reference evidence="4" key="1">
    <citation type="submission" date="2021-02" db="EMBL/GenBank/DDBJ databases">
        <authorList>
            <person name="Nowell W R."/>
        </authorList>
    </citation>
    <scope>NUCLEOTIDE SEQUENCE</scope>
</reference>
<organism evidence="4 6">
    <name type="scientific">Didymodactylos carnosus</name>
    <dbReference type="NCBI Taxonomy" id="1234261"/>
    <lineage>
        <taxon>Eukaryota</taxon>
        <taxon>Metazoa</taxon>
        <taxon>Spiralia</taxon>
        <taxon>Gnathifera</taxon>
        <taxon>Rotifera</taxon>
        <taxon>Eurotatoria</taxon>
        <taxon>Bdelloidea</taxon>
        <taxon>Philodinida</taxon>
        <taxon>Philodinidae</taxon>
        <taxon>Didymodactylos</taxon>
    </lineage>
</organism>
<name>A0A814N838_9BILA</name>
<dbReference type="Gene3D" id="1.25.40.20">
    <property type="entry name" value="Ankyrin repeat-containing domain"/>
    <property type="match status" value="1"/>
</dbReference>
<dbReference type="PROSITE" id="PS50088">
    <property type="entry name" value="ANK_REPEAT"/>
    <property type="match status" value="1"/>
</dbReference>
<protein>
    <recommendedName>
        <fullName evidence="7">Ankyrin repeat protein</fullName>
    </recommendedName>
</protein>
<keyword evidence="2 3" id="KW-0040">ANK repeat</keyword>
<dbReference type="EMBL" id="CAJNOQ010005166">
    <property type="protein sequence ID" value="CAF1088619.1"/>
    <property type="molecule type" value="Genomic_DNA"/>
</dbReference>
<dbReference type="PROSITE" id="PS50297">
    <property type="entry name" value="ANK_REP_REGION"/>
    <property type="match status" value="1"/>
</dbReference>
<evidence type="ECO:0000313" key="5">
    <source>
        <dbReference type="EMBL" id="CAF3854129.1"/>
    </source>
</evidence>
<evidence type="ECO:0000313" key="6">
    <source>
        <dbReference type="Proteomes" id="UP000663829"/>
    </source>
</evidence>
<evidence type="ECO:0000256" key="1">
    <source>
        <dbReference type="ARBA" id="ARBA00022737"/>
    </source>
</evidence>
<dbReference type="PANTHER" id="PTHR24126">
    <property type="entry name" value="ANKYRIN REPEAT, PH AND SEC7 DOMAIN CONTAINING PROTEIN SECG-RELATED"/>
    <property type="match status" value="1"/>
</dbReference>
<gene>
    <name evidence="4" type="ORF">GPM918_LOCUS18140</name>
    <name evidence="5" type="ORF">SRO942_LOCUS18137</name>
</gene>
<dbReference type="SMART" id="SM00248">
    <property type="entry name" value="ANK"/>
    <property type="match status" value="2"/>
</dbReference>
<dbReference type="OrthoDB" id="10057496at2759"/>
<dbReference type="InterPro" id="IPR002110">
    <property type="entry name" value="Ankyrin_rpt"/>
</dbReference>
<evidence type="ECO:0008006" key="7">
    <source>
        <dbReference type="Google" id="ProtNLM"/>
    </source>
</evidence>
<evidence type="ECO:0000256" key="3">
    <source>
        <dbReference type="PROSITE-ProRule" id="PRU00023"/>
    </source>
</evidence>
<proteinExistence type="predicted"/>
<dbReference type="Proteomes" id="UP000663829">
    <property type="component" value="Unassembled WGS sequence"/>
</dbReference>
<keyword evidence="1" id="KW-0677">Repeat</keyword>
<sequence length="577" mass="65693">MARTDSDVAELKPCLTSVIDQVQDAINKLKINDDKSINNEFSKANVVLNNAFSLNNDENELLDTLTTEIETTLNQYLPHLSQICLNYLLNFFHPYHYDQQTRTFSQLLTINVLHPFCRELKGLFASVDAFPAAFSGKLSVVKEFIKTYPTFKDKPGLWGTTLLYSAARNNHLTIVRYLLSDARCSVNAQNQHDITFSLATGDFIPNATAGSTALHGASYNGHLEMVQLLIQHGADYFRLNQAIETPIENGEFRSSIKEFFKNFLILGYSLTPLPSSTKLPNKPISEEKQLIRDCQWEYKLFQDSEWFQFANEESNELQQSLLDFTTSDIHLTVQQNIYNVSMVKFLQSGKDSTPAWIRCRGSSILNFGIYSLWQMMLIEHPKPVNAISFNPSLKIFNIPTTFDSTFNIQLNSWYNCDVQTNALLDQQMNLRRKQQTVSNIEYIGRDLIFDLQTFTFSNNEKTIWGFVRWLPKLISSTEQNKNKIVHLDNFQANIGNLNAIPLTTIHVERVAKLATNKKKKHVDVDTVTYSDEDGDDDEQDIEDELLMGISGSNAEDDDDANSKVNIKEFCGLVSKGE</sequence>
<evidence type="ECO:0000256" key="2">
    <source>
        <dbReference type="ARBA" id="ARBA00023043"/>
    </source>
</evidence>
<dbReference type="SUPFAM" id="SSF48403">
    <property type="entry name" value="Ankyrin repeat"/>
    <property type="match status" value="1"/>
</dbReference>
<feature type="repeat" description="ANK" evidence="3">
    <location>
        <begin position="209"/>
        <end position="241"/>
    </location>
</feature>
<evidence type="ECO:0000313" key="4">
    <source>
        <dbReference type="EMBL" id="CAF1088619.1"/>
    </source>
</evidence>
<dbReference type="InterPro" id="IPR036770">
    <property type="entry name" value="Ankyrin_rpt-contain_sf"/>
</dbReference>
<comment type="caution">
    <text evidence="4">The sequence shown here is derived from an EMBL/GenBank/DDBJ whole genome shotgun (WGS) entry which is preliminary data.</text>
</comment>